<dbReference type="EMBL" id="JANFZH010000086">
    <property type="protein sequence ID" value="MCQ4841821.1"/>
    <property type="molecule type" value="Genomic_DNA"/>
</dbReference>
<comment type="caution">
    <text evidence="2">The sequence shown here is derived from an EMBL/GenBank/DDBJ whole genome shotgun (WGS) entry which is preliminary data.</text>
</comment>
<proteinExistence type="predicted"/>
<gene>
    <name evidence="2" type="ORF">NE695_18135</name>
</gene>
<feature type="domain" description="Xylose isomerase-like TIM barrel" evidence="1">
    <location>
        <begin position="23"/>
        <end position="249"/>
    </location>
</feature>
<dbReference type="RefSeq" id="WP_256192467.1">
    <property type="nucleotide sequence ID" value="NZ_JANFZG010000085.1"/>
</dbReference>
<dbReference type="SUPFAM" id="SSF51658">
    <property type="entry name" value="Xylose isomerase-like"/>
    <property type="match status" value="1"/>
</dbReference>
<dbReference type="GO" id="GO:0016853">
    <property type="term" value="F:isomerase activity"/>
    <property type="evidence" value="ECO:0007669"/>
    <property type="project" value="UniProtKB-KW"/>
</dbReference>
<accession>A0ABT1S4G6</accession>
<organism evidence="2 3">
    <name type="scientific">Neglectibacter timonensis</name>
    <dbReference type="NCBI Taxonomy" id="1776382"/>
    <lineage>
        <taxon>Bacteria</taxon>
        <taxon>Bacillati</taxon>
        <taxon>Bacillota</taxon>
        <taxon>Clostridia</taxon>
        <taxon>Eubacteriales</taxon>
        <taxon>Oscillospiraceae</taxon>
        <taxon>Neglectibacter</taxon>
    </lineage>
</organism>
<keyword evidence="3" id="KW-1185">Reference proteome</keyword>
<sequence>MKKMKAAFIGFLPEAGDVYQTLEDYAKIGYRAFEGGDLLFEKGDPAENLKRVEAIGMKPLAVSCNFLQDQAPDPKEILRKVKKIGVSMAVCYCGRAGAYRFGGTDRQPTYDELMKECEAMDSVAKELEKEGVSLAFHNHDAEFSVMVRGAPAHYLMAANTQYLKFELDTGWADFGGYDPVSIMKELGDRLAMVHIKDYVPAVTTERPQAPDGRHIVVPVFTSPGTGTLDLQGCLETAQALEIEYATVEQDTLNNLSWRQALQAGYLNMRETGIVE</sequence>
<dbReference type="InterPro" id="IPR036237">
    <property type="entry name" value="Xyl_isomerase-like_sf"/>
</dbReference>
<keyword evidence="2" id="KW-0413">Isomerase</keyword>
<dbReference type="Pfam" id="PF01261">
    <property type="entry name" value="AP_endonuc_2"/>
    <property type="match status" value="1"/>
</dbReference>
<dbReference type="PANTHER" id="PTHR12110">
    <property type="entry name" value="HYDROXYPYRUVATE ISOMERASE"/>
    <property type="match status" value="1"/>
</dbReference>
<name>A0ABT1S4G6_9FIRM</name>
<evidence type="ECO:0000259" key="1">
    <source>
        <dbReference type="Pfam" id="PF01261"/>
    </source>
</evidence>
<dbReference type="InterPro" id="IPR050312">
    <property type="entry name" value="IolE/XylAMocC-like"/>
</dbReference>
<protein>
    <submittedName>
        <fullName evidence="2">Sugar phosphate isomerase/epimerase</fullName>
    </submittedName>
</protein>
<dbReference type="Gene3D" id="3.20.20.150">
    <property type="entry name" value="Divalent-metal-dependent TIM barrel enzymes"/>
    <property type="match status" value="1"/>
</dbReference>
<evidence type="ECO:0000313" key="3">
    <source>
        <dbReference type="Proteomes" id="UP001524473"/>
    </source>
</evidence>
<reference evidence="2 3" key="1">
    <citation type="submission" date="2022-06" db="EMBL/GenBank/DDBJ databases">
        <title>Isolation of gut microbiota from human fecal samples.</title>
        <authorList>
            <person name="Pamer E.G."/>
            <person name="Barat B."/>
            <person name="Waligurski E."/>
            <person name="Medina S."/>
            <person name="Paddock L."/>
            <person name="Mostad J."/>
        </authorList>
    </citation>
    <scope>NUCLEOTIDE SEQUENCE [LARGE SCALE GENOMIC DNA]</scope>
    <source>
        <strain evidence="2 3">DFI.9.73</strain>
    </source>
</reference>
<evidence type="ECO:0000313" key="2">
    <source>
        <dbReference type="EMBL" id="MCQ4841821.1"/>
    </source>
</evidence>
<dbReference type="InterPro" id="IPR013022">
    <property type="entry name" value="Xyl_isomerase-like_TIM-brl"/>
</dbReference>
<dbReference type="PANTHER" id="PTHR12110:SF41">
    <property type="entry name" value="INOSOSE DEHYDRATASE"/>
    <property type="match status" value="1"/>
</dbReference>
<dbReference type="Proteomes" id="UP001524473">
    <property type="component" value="Unassembled WGS sequence"/>
</dbReference>